<gene>
    <name evidence="2" type="ORF">LAZ67_7003400</name>
</gene>
<dbReference type="Gene3D" id="2.30.29.30">
    <property type="entry name" value="Pleckstrin-homology domain (PH domain)/Phosphotyrosine-binding domain (PTB)"/>
    <property type="match status" value="2"/>
</dbReference>
<feature type="domain" description="PH" evidence="1">
    <location>
        <begin position="1"/>
        <end position="99"/>
    </location>
</feature>
<reference evidence="2 3" key="1">
    <citation type="submission" date="2022-01" db="EMBL/GenBank/DDBJ databases">
        <title>A chromosomal length assembly of Cordylochernes scorpioides.</title>
        <authorList>
            <person name="Zeh D."/>
            <person name="Zeh J."/>
        </authorList>
    </citation>
    <scope>NUCLEOTIDE SEQUENCE [LARGE SCALE GENOMIC DNA]</scope>
    <source>
        <strain evidence="2">IN4F17</strain>
        <tissue evidence="2">Whole Body</tissue>
    </source>
</reference>
<evidence type="ECO:0000259" key="1">
    <source>
        <dbReference type="PROSITE" id="PS50003"/>
    </source>
</evidence>
<sequence>MLLTRTNGLFQPWTKRWVVFQQPTQACELVVYSNDNPRSWKQLVLLTLDPRLVVVYRAFSKTRSYVLCVAISNQPQLYLAGRSEAHIQSWMAAVRDTLWPPSPSVAVEKSLAGSYLVSVIDNSYSIRAGLLGTYGHLSLTDRKLTLCHPQTGHVVQEWYLRTLKRLALVPQVSPEDKEKVFAIYAGGSVSTTTNLIPL</sequence>
<proteinExistence type="predicted"/>
<protein>
    <recommendedName>
        <fullName evidence="1">PH domain-containing protein</fullName>
    </recommendedName>
</protein>
<dbReference type="InterPro" id="IPR001849">
    <property type="entry name" value="PH_domain"/>
</dbReference>
<dbReference type="CDD" id="cd00821">
    <property type="entry name" value="PH"/>
    <property type="match status" value="1"/>
</dbReference>
<dbReference type="Pfam" id="PF00169">
    <property type="entry name" value="PH"/>
    <property type="match status" value="1"/>
</dbReference>
<name>A0ABY6KSE3_9ARAC</name>
<dbReference type="InterPro" id="IPR011993">
    <property type="entry name" value="PH-like_dom_sf"/>
</dbReference>
<keyword evidence="3" id="KW-1185">Reference proteome</keyword>
<evidence type="ECO:0000313" key="2">
    <source>
        <dbReference type="EMBL" id="UYV70520.1"/>
    </source>
</evidence>
<dbReference type="EMBL" id="CP092869">
    <property type="protein sequence ID" value="UYV70520.1"/>
    <property type="molecule type" value="Genomic_DNA"/>
</dbReference>
<dbReference type="PROSITE" id="PS50003">
    <property type="entry name" value="PH_DOMAIN"/>
    <property type="match status" value="1"/>
</dbReference>
<evidence type="ECO:0000313" key="3">
    <source>
        <dbReference type="Proteomes" id="UP001235939"/>
    </source>
</evidence>
<dbReference type="SUPFAM" id="SSF50729">
    <property type="entry name" value="PH domain-like"/>
    <property type="match status" value="1"/>
</dbReference>
<dbReference type="Proteomes" id="UP001235939">
    <property type="component" value="Chromosome 07"/>
</dbReference>
<organism evidence="2 3">
    <name type="scientific">Cordylochernes scorpioides</name>
    <dbReference type="NCBI Taxonomy" id="51811"/>
    <lineage>
        <taxon>Eukaryota</taxon>
        <taxon>Metazoa</taxon>
        <taxon>Ecdysozoa</taxon>
        <taxon>Arthropoda</taxon>
        <taxon>Chelicerata</taxon>
        <taxon>Arachnida</taxon>
        <taxon>Pseudoscorpiones</taxon>
        <taxon>Cheliferoidea</taxon>
        <taxon>Chernetidae</taxon>
        <taxon>Cordylochernes</taxon>
    </lineage>
</organism>
<accession>A0ABY6KSE3</accession>